<dbReference type="Proteomes" id="UP000078492">
    <property type="component" value="Unassembled WGS sequence"/>
</dbReference>
<proteinExistence type="predicted"/>
<dbReference type="EMBL" id="KQ980651">
    <property type="protein sequence ID" value="KYN14889.1"/>
    <property type="molecule type" value="Genomic_DNA"/>
</dbReference>
<protein>
    <submittedName>
        <fullName evidence="1">Uncharacterized protein</fullName>
    </submittedName>
</protein>
<sequence length="125" mass="14844">MPVVRVYFWVTDGWLFETSWRESERERERERAGGRREESPTVRYWRMISCLHSSDPVSSEGEMRAGPIWNNRIPFAIVFLSVYVFHPRALCYFFDSRGKPHPPTTYRVGTVTHRRFRCVYAPLVA</sequence>
<keyword evidence="2" id="KW-1185">Reference proteome</keyword>
<accession>A0A151J069</accession>
<evidence type="ECO:0000313" key="2">
    <source>
        <dbReference type="Proteomes" id="UP000078492"/>
    </source>
</evidence>
<dbReference type="AlphaFoldDB" id="A0A151J069"/>
<evidence type="ECO:0000313" key="1">
    <source>
        <dbReference type="EMBL" id="KYN14889.1"/>
    </source>
</evidence>
<reference evidence="1 2" key="1">
    <citation type="submission" date="2015-09" db="EMBL/GenBank/DDBJ databases">
        <title>Trachymyrmex cornetzi WGS genome.</title>
        <authorList>
            <person name="Nygaard S."/>
            <person name="Hu H."/>
            <person name="Boomsma J."/>
            <person name="Zhang G."/>
        </authorList>
    </citation>
    <scope>NUCLEOTIDE SEQUENCE [LARGE SCALE GENOMIC DNA]</scope>
    <source>
        <strain evidence="1">Tcor2-1</strain>
        <tissue evidence="1">Whole body</tissue>
    </source>
</reference>
<organism evidence="1 2">
    <name type="scientific">Trachymyrmex cornetzi</name>
    <dbReference type="NCBI Taxonomy" id="471704"/>
    <lineage>
        <taxon>Eukaryota</taxon>
        <taxon>Metazoa</taxon>
        <taxon>Ecdysozoa</taxon>
        <taxon>Arthropoda</taxon>
        <taxon>Hexapoda</taxon>
        <taxon>Insecta</taxon>
        <taxon>Pterygota</taxon>
        <taxon>Neoptera</taxon>
        <taxon>Endopterygota</taxon>
        <taxon>Hymenoptera</taxon>
        <taxon>Apocrita</taxon>
        <taxon>Aculeata</taxon>
        <taxon>Formicoidea</taxon>
        <taxon>Formicidae</taxon>
        <taxon>Myrmicinae</taxon>
        <taxon>Trachymyrmex</taxon>
    </lineage>
</organism>
<gene>
    <name evidence="1" type="ORF">ALC57_12901</name>
</gene>
<name>A0A151J069_9HYME</name>